<dbReference type="AlphaFoldDB" id="A0A1Z3HS09"/>
<sequence>MVQSTASVDYSWVGVDVSKASLDSYCLATQRTWRCPNTATGLQLLQAHLSTLPHPAVVCEASGGYEQTLVVTLATAGVRVSVVNPLRVRDFARAMGRRAKTDPLDAACIAYFGQVMVPEAVVLASDVEQRIKALVTRRQQLVEMLSAEKNRRRQLQGPLREDVEAHIEWLQERIRQLDAEIQSLATHHQEWAERQALLQSPQGIGPTVSIGLLLYLPELGHLNRKQIAALVGVAPFNRDSGGYRGQRHIWGGRATVRSLLYLATLTAIRYNPPLRAYYQQLLARGKRTKVAIVACMRKLLTCLNAMVRDNTPWDADKVSALSQTP</sequence>
<dbReference type="GO" id="GO:0006313">
    <property type="term" value="P:DNA transposition"/>
    <property type="evidence" value="ECO:0007669"/>
    <property type="project" value="InterPro"/>
</dbReference>
<dbReference type="RefSeq" id="WP_080809980.1">
    <property type="nucleotide sequence ID" value="NZ_CP021983.2"/>
</dbReference>
<dbReference type="OrthoDB" id="574542at2"/>
<evidence type="ECO:0000313" key="5">
    <source>
        <dbReference type="Proteomes" id="UP000191901"/>
    </source>
</evidence>
<evidence type="ECO:0000259" key="2">
    <source>
        <dbReference type="Pfam" id="PF01548"/>
    </source>
</evidence>
<dbReference type="NCBIfam" id="NF033542">
    <property type="entry name" value="transpos_IS110"/>
    <property type="match status" value="1"/>
</dbReference>
<dbReference type="GO" id="GO:0003677">
    <property type="term" value="F:DNA binding"/>
    <property type="evidence" value="ECO:0007669"/>
    <property type="project" value="InterPro"/>
</dbReference>
<dbReference type="GO" id="GO:0004803">
    <property type="term" value="F:transposase activity"/>
    <property type="evidence" value="ECO:0007669"/>
    <property type="project" value="InterPro"/>
</dbReference>
<dbReference type="KEGG" id="hhg:XM38_040550"/>
<feature type="domain" description="Transposase IS110-like N-terminal" evidence="2">
    <location>
        <begin position="13"/>
        <end position="154"/>
    </location>
</feature>
<evidence type="ECO:0000259" key="3">
    <source>
        <dbReference type="Pfam" id="PF02371"/>
    </source>
</evidence>
<dbReference type="Pfam" id="PF02371">
    <property type="entry name" value="Transposase_20"/>
    <property type="match status" value="1"/>
</dbReference>
<dbReference type="EMBL" id="CP021983">
    <property type="protein sequence ID" value="ASC73093.1"/>
    <property type="molecule type" value="Genomic_DNA"/>
</dbReference>
<dbReference type="InterPro" id="IPR047650">
    <property type="entry name" value="Transpos_IS110"/>
</dbReference>
<organism evidence="4 5">
    <name type="scientific">Halomicronema hongdechloris C2206</name>
    <dbReference type="NCBI Taxonomy" id="1641165"/>
    <lineage>
        <taxon>Bacteria</taxon>
        <taxon>Bacillati</taxon>
        <taxon>Cyanobacteriota</taxon>
        <taxon>Cyanophyceae</taxon>
        <taxon>Nodosilineales</taxon>
        <taxon>Nodosilineaceae</taxon>
        <taxon>Halomicronema</taxon>
    </lineage>
</organism>
<name>A0A1Z3HS09_9CYAN</name>
<keyword evidence="1" id="KW-0175">Coiled coil</keyword>
<dbReference type="PANTHER" id="PTHR33055:SF13">
    <property type="entry name" value="TRANSPOSASE"/>
    <property type="match status" value="1"/>
</dbReference>
<protein>
    <submittedName>
        <fullName evidence="4">Insertion element IS116 uncharacterized 44.8 kDa protein</fullName>
    </submittedName>
</protein>
<gene>
    <name evidence="4" type="ORF">XM38_040550</name>
</gene>
<keyword evidence="5" id="KW-1185">Reference proteome</keyword>
<dbReference type="Pfam" id="PF01548">
    <property type="entry name" value="DEDD_Tnp_IS110"/>
    <property type="match status" value="1"/>
</dbReference>
<dbReference type="PANTHER" id="PTHR33055">
    <property type="entry name" value="TRANSPOSASE FOR INSERTION SEQUENCE ELEMENT IS1111A"/>
    <property type="match status" value="1"/>
</dbReference>
<evidence type="ECO:0000313" key="4">
    <source>
        <dbReference type="EMBL" id="ASC73093.1"/>
    </source>
</evidence>
<dbReference type="Proteomes" id="UP000191901">
    <property type="component" value="Chromosome"/>
</dbReference>
<feature type="domain" description="Transposase IS116/IS110/IS902 C-terminal" evidence="3">
    <location>
        <begin position="196"/>
        <end position="279"/>
    </location>
</feature>
<feature type="coiled-coil region" evidence="1">
    <location>
        <begin position="160"/>
        <end position="187"/>
    </location>
</feature>
<reference evidence="4 5" key="1">
    <citation type="journal article" date="2016" name="Biochim. Biophys. Acta">
        <title>Characterization of red-shifted phycobilisomes isolated from the chlorophyll f-containing cyanobacterium Halomicronema hongdechloris.</title>
        <authorList>
            <person name="Li Y."/>
            <person name="Lin Y."/>
            <person name="Garvey C.J."/>
            <person name="Birch D."/>
            <person name="Corkery R.W."/>
            <person name="Loughlin P.C."/>
            <person name="Scheer H."/>
            <person name="Willows R.D."/>
            <person name="Chen M."/>
        </authorList>
    </citation>
    <scope>NUCLEOTIDE SEQUENCE [LARGE SCALE GENOMIC DNA]</scope>
    <source>
        <strain evidence="4 5">C2206</strain>
    </source>
</reference>
<dbReference type="InterPro" id="IPR003346">
    <property type="entry name" value="Transposase_20"/>
</dbReference>
<accession>A0A1Z3HS09</accession>
<evidence type="ECO:0000256" key="1">
    <source>
        <dbReference type="SAM" id="Coils"/>
    </source>
</evidence>
<proteinExistence type="predicted"/>
<dbReference type="InterPro" id="IPR002525">
    <property type="entry name" value="Transp_IS110-like_N"/>
</dbReference>